<comment type="caution">
    <text evidence="4">The sequence shown here is derived from an EMBL/GenBank/DDBJ whole genome shotgun (WGS) entry which is preliminary data.</text>
</comment>
<evidence type="ECO:0000256" key="1">
    <source>
        <dbReference type="ARBA" id="ARBA00005261"/>
    </source>
</evidence>
<evidence type="ECO:0000313" key="4">
    <source>
        <dbReference type="EMBL" id="CAG9132721.1"/>
    </source>
</evidence>
<proteinExistence type="inferred from homology"/>
<sequence length="227" mass="25723">MTTFGEIVEPTSRTAWEDWDDIENRIDSHISKLVWEKDVPVPGQIENLFILEGNYLSECVKSQTHLKLQLIDSIPEVNLNIFNAVGTINYFVTVKYYNLVLSSEIVECLKGYLKVARNVVALQTKPLPEFQTSVLTNQDCIIRTLSTTLPVSIDIKYPKLEQPNIISGISAGVLSLREHLDMSCVAIICFVEQLEEVHEVKTLLEKFNIVRNVNTKPANVLDSNLYI</sequence>
<organism evidence="4 5">
    <name type="scientific">Plutella xylostella</name>
    <name type="common">Diamondback moth</name>
    <name type="synonym">Plutella maculipennis</name>
    <dbReference type="NCBI Taxonomy" id="51655"/>
    <lineage>
        <taxon>Eukaryota</taxon>
        <taxon>Metazoa</taxon>
        <taxon>Ecdysozoa</taxon>
        <taxon>Arthropoda</taxon>
        <taxon>Hexapoda</taxon>
        <taxon>Insecta</taxon>
        <taxon>Pterygota</taxon>
        <taxon>Neoptera</taxon>
        <taxon>Endopterygota</taxon>
        <taxon>Lepidoptera</taxon>
        <taxon>Glossata</taxon>
        <taxon>Ditrysia</taxon>
        <taxon>Yponomeutoidea</taxon>
        <taxon>Plutellidae</taxon>
        <taxon>Plutella</taxon>
    </lineage>
</organism>
<keyword evidence="3" id="KW-0143">Chaperone</keyword>
<reference evidence="4" key="1">
    <citation type="submission" date="2020-11" db="EMBL/GenBank/DDBJ databases">
        <authorList>
            <person name="Whiteford S."/>
        </authorList>
    </citation>
    <scope>NUCLEOTIDE SEQUENCE</scope>
</reference>
<dbReference type="InterPro" id="IPR016565">
    <property type="entry name" value="Proteasome_assmbl_chp_1"/>
</dbReference>
<keyword evidence="5" id="KW-1185">Reference proteome</keyword>
<dbReference type="EMBL" id="CAJHNJ030000052">
    <property type="protein sequence ID" value="CAG9132721.1"/>
    <property type="molecule type" value="Genomic_DNA"/>
</dbReference>
<dbReference type="PANTHER" id="PTHR15069:SF1">
    <property type="entry name" value="PROTEASOME ASSEMBLY CHAPERONE 1"/>
    <property type="match status" value="1"/>
</dbReference>
<dbReference type="AlphaFoldDB" id="A0A8S4FZ06"/>
<gene>
    <name evidence="4" type="ORF">PLXY2_LOCUS10960</name>
</gene>
<name>A0A8S4FZ06_PLUXY</name>
<evidence type="ECO:0000256" key="2">
    <source>
        <dbReference type="ARBA" id="ARBA00019180"/>
    </source>
</evidence>
<dbReference type="PANTHER" id="PTHR15069">
    <property type="entry name" value="PROTEASOME ASSEMBLY CHAPERONE 1"/>
    <property type="match status" value="1"/>
</dbReference>
<dbReference type="GO" id="GO:0005783">
    <property type="term" value="C:endoplasmic reticulum"/>
    <property type="evidence" value="ECO:0007669"/>
    <property type="project" value="InterPro"/>
</dbReference>
<accession>A0A8S4FZ06</accession>
<dbReference type="GO" id="GO:0070628">
    <property type="term" value="F:proteasome binding"/>
    <property type="evidence" value="ECO:0007669"/>
    <property type="project" value="TreeGrafter"/>
</dbReference>
<protein>
    <recommendedName>
        <fullName evidence="2">Proteasome assembly chaperone 1</fullName>
    </recommendedName>
</protein>
<evidence type="ECO:0000313" key="5">
    <source>
        <dbReference type="Proteomes" id="UP000653454"/>
    </source>
</evidence>
<evidence type="ECO:0000256" key="3">
    <source>
        <dbReference type="ARBA" id="ARBA00023186"/>
    </source>
</evidence>
<dbReference type="Proteomes" id="UP000653454">
    <property type="component" value="Unassembled WGS sequence"/>
</dbReference>
<dbReference type="GO" id="GO:0080129">
    <property type="term" value="P:proteasome core complex assembly"/>
    <property type="evidence" value="ECO:0007669"/>
    <property type="project" value="TreeGrafter"/>
</dbReference>
<comment type="similarity">
    <text evidence="1">Belongs to the PSMG1 family.</text>
</comment>